<feature type="transmembrane region" description="Helical" evidence="7">
    <location>
        <begin position="43"/>
        <end position="67"/>
    </location>
</feature>
<name>A0A3G8ZC33_9FLAO</name>
<comment type="subcellular location">
    <subcellularLocation>
        <location evidence="1">Cell membrane</location>
        <topology evidence="1">Multi-pass membrane protein</topology>
    </subcellularLocation>
</comment>
<organism evidence="8 9">
    <name type="scientific">Epilithonimonas vandammei</name>
    <dbReference type="NCBI Taxonomy" id="2487072"/>
    <lineage>
        <taxon>Bacteria</taxon>
        <taxon>Pseudomonadati</taxon>
        <taxon>Bacteroidota</taxon>
        <taxon>Flavobacteriia</taxon>
        <taxon>Flavobacteriales</taxon>
        <taxon>Weeksellaceae</taxon>
        <taxon>Chryseobacterium group</taxon>
        <taxon>Epilithonimonas</taxon>
    </lineage>
</organism>
<feature type="transmembrane region" description="Helical" evidence="7">
    <location>
        <begin position="290"/>
        <end position="310"/>
    </location>
</feature>
<dbReference type="Pfam" id="PF13440">
    <property type="entry name" value="Polysacc_synt_3"/>
    <property type="match status" value="1"/>
</dbReference>
<feature type="transmembrane region" description="Helical" evidence="7">
    <location>
        <begin position="157"/>
        <end position="178"/>
    </location>
</feature>
<feature type="transmembrane region" description="Helical" evidence="7">
    <location>
        <begin position="353"/>
        <end position="373"/>
    </location>
</feature>
<gene>
    <name evidence="8" type="ORF">EIB75_02925</name>
</gene>
<feature type="transmembrane region" description="Helical" evidence="7">
    <location>
        <begin position="223"/>
        <end position="244"/>
    </location>
</feature>
<feature type="transmembrane region" description="Helical" evidence="7">
    <location>
        <begin position="411"/>
        <end position="430"/>
    </location>
</feature>
<keyword evidence="5 7" id="KW-1133">Transmembrane helix</keyword>
<dbReference type="CDD" id="cd13127">
    <property type="entry name" value="MATE_tuaB_like"/>
    <property type="match status" value="1"/>
</dbReference>
<dbReference type="GO" id="GO:0005886">
    <property type="term" value="C:plasma membrane"/>
    <property type="evidence" value="ECO:0007669"/>
    <property type="project" value="UniProtKB-SubCell"/>
</dbReference>
<feature type="transmembrane region" description="Helical" evidence="7">
    <location>
        <begin position="379"/>
        <end position="399"/>
    </location>
</feature>
<dbReference type="KEGG" id="eva:EIB75_02925"/>
<evidence type="ECO:0000256" key="3">
    <source>
        <dbReference type="ARBA" id="ARBA00022475"/>
    </source>
</evidence>
<accession>A0A3G8ZC33</accession>
<feature type="transmembrane region" description="Helical" evidence="7">
    <location>
        <begin position="115"/>
        <end position="136"/>
    </location>
</feature>
<evidence type="ECO:0000256" key="4">
    <source>
        <dbReference type="ARBA" id="ARBA00022692"/>
    </source>
</evidence>
<dbReference type="Proteomes" id="UP000272316">
    <property type="component" value="Chromosome"/>
</dbReference>
<dbReference type="PANTHER" id="PTHR30250">
    <property type="entry name" value="PST FAMILY PREDICTED COLANIC ACID TRANSPORTER"/>
    <property type="match status" value="1"/>
</dbReference>
<evidence type="ECO:0000256" key="1">
    <source>
        <dbReference type="ARBA" id="ARBA00004651"/>
    </source>
</evidence>
<feature type="transmembrane region" description="Helical" evidence="7">
    <location>
        <begin position="12"/>
        <end position="37"/>
    </location>
</feature>
<reference evidence="9" key="1">
    <citation type="submission" date="2018-11" db="EMBL/GenBank/DDBJ databases">
        <title>Proposal to divide the Flavobacteriaceae and reorganize its genera based on Amino Acid Identity values calculated from whole genome sequences.</title>
        <authorList>
            <person name="Nicholson A.C."/>
            <person name="Gulvik C.A."/>
            <person name="Whitney A.M."/>
            <person name="Sheth M."/>
            <person name="Batra D."/>
            <person name="Pryor J."/>
            <person name="Bernardet J.-F."/>
            <person name="Hugo C."/>
            <person name="Kampfer P."/>
            <person name="Newman J.D."/>
            <person name="McQuiston J.R."/>
        </authorList>
    </citation>
    <scope>NUCLEOTIDE SEQUENCE [LARGE SCALE GENOMIC DNA]</scope>
    <source>
        <strain evidence="9">H6466</strain>
    </source>
</reference>
<evidence type="ECO:0000313" key="9">
    <source>
        <dbReference type="Proteomes" id="UP000272316"/>
    </source>
</evidence>
<dbReference type="RefSeq" id="WP_124985652.1">
    <property type="nucleotide sequence ID" value="NZ_CP034160.1"/>
</dbReference>
<dbReference type="PANTHER" id="PTHR30250:SF10">
    <property type="entry name" value="LIPOPOLYSACCHARIDE BIOSYNTHESIS PROTEIN WZXC"/>
    <property type="match status" value="1"/>
</dbReference>
<dbReference type="InterPro" id="IPR050833">
    <property type="entry name" value="Poly_Biosynth_Transport"/>
</dbReference>
<feature type="transmembrane region" description="Helical" evidence="7">
    <location>
        <begin position="442"/>
        <end position="463"/>
    </location>
</feature>
<proteinExistence type="inferred from homology"/>
<evidence type="ECO:0000256" key="2">
    <source>
        <dbReference type="ARBA" id="ARBA00007430"/>
    </source>
</evidence>
<keyword evidence="6 7" id="KW-0472">Membrane</keyword>
<keyword evidence="4 7" id="KW-0812">Transmembrane</keyword>
<keyword evidence="3" id="KW-1003">Cell membrane</keyword>
<feature type="transmembrane region" description="Helical" evidence="7">
    <location>
        <begin position="322"/>
        <end position="341"/>
    </location>
</feature>
<evidence type="ECO:0000256" key="6">
    <source>
        <dbReference type="ARBA" id="ARBA00023136"/>
    </source>
</evidence>
<dbReference type="EMBL" id="CP034160">
    <property type="protein sequence ID" value="AZI54275.1"/>
    <property type="molecule type" value="Genomic_DNA"/>
</dbReference>
<evidence type="ECO:0000256" key="7">
    <source>
        <dbReference type="SAM" id="Phobius"/>
    </source>
</evidence>
<protein>
    <submittedName>
        <fullName evidence="8">Lipopolysaccharide biosynthesis protein</fullName>
    </submittedName>
</protein>
<feature type="transmembrane region" description="Helical" evidence="7">
    <location>
        <begin position="79"/>
        <end position="103"/>
    </location>
</feature>
<evidence type="ECO:0000256" key="5">
    <source>
        <dbReference type="ARBA" id="ARBA00022989"/>
    </source>
</evidence>
<comment type="similarity">
    <text evidence="2">Belongs to the polysaccharide synthase family.</text>
</comment>
<sequence length="477" mass="54154">MSLKKQAFSGMVWTFGQQFSSQLVSFGISVFLARLLLPSDFGAIAMFSVLTSIASSIVDSGMASSLIRSKDINDKDLSTVFWFNLLTSFFLYSVIFLIAPLVADFYNLPVLKNVVRVYSITLIINALVTVQGVTFLKKLDFKTGFKVQIPSQIIGGLSGIFFAYNGFGIWSIVYYNIIQTTVSTIQLWIYSNWKPSLVFSKEKFKEHFAFGYKLTLSGLLNTIFNNIYTVVIGKIFSAVQLGFYNRADTLKQLPVTNLSNALNKVTFPLFSKIKDNDEKLKEVYKRLMKVVVFIITPVLSVMIVVATPLINLVFTEKWLQAVPYFQVLALTGVLYPIHSYNLNILKVKGRTDLFLILEIIKKALIVIVLVVSLKYGIMGLIWGQVISSFLAFFINTYYTGKFLNYGPVKQFFDLTPTLLLSGILATMMYYLRKYFLTGYVDIIQILIITFSYIVLYMGIALILKFDELKYIKELIKK</sequence>
<evidence type="ECO:0000313" key="8">
    <source>
        <dbReference type="EMBL" id="AZI54275.1"/>
    </source>
</evidence>
<dbReference type="AlphaFoldDB" id="A0A3G8ZC33"/>